<dbReference type="EMBL" id="CM023491">
    <property type="protein sequence ID" value="KAH6941964.1"/>
    <property type="molecule type" value="Genomic_DNA"/>
</dbReference>
<comment type="caution">
    <text evidence="1">The sequence shown here is derived from an EMBL/GenBank/DDBJ whole genome shotgun (WGS) entry which is preliminary data.</text>
</comment>
<reference evidence="1" key="1">
    <citation type="submission" date="2020-05" db="EMBL/GenBank/DDBJ databases">
        <title>Large-scale comparative analyses of tick genomes elucidate their genetic diversity and vector capacities.</title>
        <authorList>
            <person name="Jia N."/>
            <person name="Wang J."/>
            <person name="Shi W."/>
            <person name="Du L."/>
            <person name="Sun Y."/>
            <person name="Zhan W."/>
            <person name="Jiang J."/>
            <person name="Wang Q."/>
            <person name="Zhang B."/>
            <person name="Ji P."/>
            <person name="Sakyi L.B."/>
            <person name="Cui X."/>
            <person name="Yuan T."/>
            <person name="Jiang B."/>
            <person name="Yang W."/>
            <person name="Lam T.T.-Y."/>
            <person name="Chang Q."/>
            <person name="Ding S."/>
            <person name="Wang X."/>
            <person name="Zhu J."/>
            <person name="Ruan X."/>
            <person name="Zhao L."/>
            <person name="Wei J."/>
            <person name="Que T."/>
            <person name="Du C."/>
            <person name="Cheng J."/>
            <person name="Dai P."/>
            <person name="Han X."/>
            <person name="Huang E."/>
            <person name="Gao Y."/>
            <person name="Liu J."/>
            <person name="Shao H."/>
            <person name="Ye R."/>
            <person name="Li L."/>
            <person name="Wei W."/>
            <person name="Wang X."/>
            <person name="Wang C."/>
            <person name="Yang T."/>
            <person name="Huo Q."/>
            <person name="Li W."/>
            <person name="Guo W."/>
            <person name="Chen H."/>
            <person name="Zhou L."/>
            <person name="Ni X."/>
            <person name="Tian J."/>
            <person name="Zhou Y."/>
            <person name="Sheng Y."/>
            <person name="Liu T."/>
            <person name="Pan Y."/>
            <person name="Xia L."/>
            <person name="Li J."/>
            <person name="Zhao F."/>
            <person name="Cao W."/>
        </authorList>
    </citation>
    <scope>NUCLEOTIDE SEQUENCE</scope>
    <source>
        <strain evidence="1">Hyas-2018</strain>
    </source>
</reference>
<organism evidence="1 2">
    <name type="scientific">Hyalomma asiaticum</name>
    <name type="common">Tick</name>
    <dbReference type="NCBI Taxonomy" id="266040"/>
    <lineage>
        <taxon>Eukaryota</taxon>
        <taxon>Metazoa</taxon>
        <taxon>Ecdysozoa</taxon>
        <taxon>Arthropoda</taxon>
        <taxon>Chelicerata</taxon>
        <taxon>Arachnida</taxon>
        <taxon>Acari</taxon>
        <taxon>Parasitiformes</taxon>
        <taxon>Ixodida</taxon>
        <taxon>Ixodoidea</taxon>
        <taxon>Ixodidae</taxon>
        <taxon>Hyalomminae</taxon>
        <taxon>Hyalomma</taxon>
    </lineage>
</organism>
<keyword evidence="2" id="KW-1185">Reference proteome</keyword>
<dbReference type="Proteomes" id="UP000821845">
    <property type="component" value="Chromosome 11"/>
</dbReference>
<accession>A0ACB7TAS0</accession>
<protein>
    <submittedName>
        <fullName evidence="1">Uncharacterized protein</fullName>
    </submittedName>
</protein>
<sequence>MGVLRLGSRPSPRWFPRRPGVRSASTVSVSSSPDLSRLPSGGGYRHDRRRERRWLEATAAGKEGEAGWRREVMLQSCGSGANALEDNGPSPGPHHHRPLPLSRAPSGFFGAPVFRSPGRPLARVRRAAGDCASGSCAERRRSKVVSSSAMQEK</sequence>
<proteinExistence type="predicted"/>
<name>A0ACB7TAS0_HYAAI</name>
<evidence type="ECO:0000313" key="2">
    <source>
        <dbReference type="Proteomes" id="UP000821845"/>
    </source>
</evidence>
<evidence type="ECO:0000313" key="1">
    <source>
        <dbReference type="EMBL" id="KAH6941964.1"/>
    </source>
</evidence>
<gene>
    <name evidence="1" type="ORF">HPB50_025684</name>
</gene>